<dbReference type="Proteomes" id="UP001164539">
    <property type="component" value="Chromosome 11"/>
</dbReference>
<organism evidence="1 2">
    <name type="scientific">Melia azedarach</name>
    <name type="common">Chinaberry tree</name>
    <dbReference type="NCBI Taxonomy" id="155640"/>
    <lineage>
        <taxon>Eukaryota</taxon>
        <taxon>Viridiplantae</taxon>
        <taxon>Streptophyta</taxon>
        <taxon>Embryophyta</taxon>
        <taxon>Tracheophyta</taxon>
        <taxon>Spermatophyta</taxon>
        <taxon>Magnoliopsida</taxon>
        <taxon>eudicotyledons</taxon>
        <taxon>Gunneridae</taxon>
        <taxon>Pentapetalae</taxon>
        <taxon>rosids</taxon>
        <taxon>malvids</taxon>
        <taxon>Sapindales</taxon>
        <taxon>Meliaceae</taxon>
        <taxon>Melia</taxon>
    </lineage>
</organism>
<comment type="caution">
    <text evidence="1">The sequence shown here is derived from an EMBL/GenBank/DDBJ whole genome shotgun (WGS) entry which is preliminary data.</text>
</comment>
<accession>A0ACC1X6K1</accession>
<gene>
    <name evidence="1" type="ORF">OWV82_019547</name>
</gene>
<evidence type="ECO:0000313" key="1">
    <source>
        <dbReference type="EMBL" id="KAJ4705810.1"/>
    </source>
</evidence>
<reference evidence="1 2" key="1">
    <citation type="journal article" date="2023" name="Science">
        <title>Complex scaffold remodeling in plant triterpene biosynthesis.</title>
        <authorList>
            <person name="De La Pena R."/>
            <person name="Hodgson H."/>
            <person name="Liu J.C."/>
            <person name="Stephenson M.J."/>
            <person name="Martin A.C."/>
            <person name="Owen C."/>
            <person name="Harkess A."/>
            <person name="Leebens-Mack J."/>
            <person name="Jimenez L.E."/>
            <person name="Osbourn A."/>
            <person name="Sattely E.S."/>
        </authorList>
    </citation>
    <scope>NUCLEOTIDE SEQUENCE [LARGE SCALE GENOMIC DNA]</scope>
    <source>
        <strain evidence="2">cv. JPN11</strain>
        <tissue evidence="1">Leaf</tissue>
    </source>
</reference>
<keyword evidence="2" id="KW-1185">Reference proteome</keyword>
<name>A0ACC1X6K1_MELAZ</name>
<sequence>MGKKQKQKVILPPELPPEISEDQIEVSDEDLQFVSENREYAGFVSRLDTHSITKHVTRVADVKEDALEALYEKRLRKKSAVKENEDKEVQRDSVDALPVKTLDGKLYYRTIPKTENGKDENEADDEKDGGADKGIVKMTKAERRTKLKKSKKEAKKQGKDLSKPEEAEQAPQAAVLAEVKEDLTAEEVFENKKSKLAELGMALLADPESNIKSLKEMLQIAKDDNHSISKLGLLSLLAVFKDIIPGYRIRLPTEKELEMKVSKEVKKMRFYESTLLSAYKAYLQKLIASEKQPVFHQVVVCCICNLLDAVPHFNCRESLLEVVVRNLGSQDDVVRKLCGGTIKSLFTNEGKHGGEATIEAVRLIAGHVKANNCQLHPDFVEVLLSLSFDEDLRKPEVPAGDGKVKYKKNNKKRKNVEEPRQLQEIERKKNKKEMMTKTREEVAADYKAASLAPDVTERRRMQSETLSAVFETFFRILKHTMMSTASSSEVNASTIASASGAHPLLAPCLNGLGKFSHLIDLDYIGDLMNYLKKLAGGGSSTESSNQKCSNNLTVSERLRCCIVAFKVMRNNLDALNVDLQGFFVQLYNLILEYRPGRDQGEVLAEALKIMLCDDRQHDMQKAAAFVKRLASFSLCIGSAECMAALVTLRNLLQKNVKCRNLLENDAGGGSVSGSIAKYQPYASDPNLSGALASVLWELNLLSKHYHPTISTAASSIAGMSSAQNQIYHAILSPQQAFMDLSLERESFNPKNDTRKSSNKRKRGNDSSILANTESTLNSIDENEVSKKLGKHFMLLRDIKENERLRGELDRVNLSLQLHKEYKKENRGGRSKTMKKKKLLTVE</sequence>
<protein>
    <submittedName>
        <fullName evidence="1">Nucleolar complex protein 3-like</fullName>
    </submittedName>
</protein>
<dbReference type="EMBL" id="CM051404">
    <property type="protein sequence ID" value="KAJ4705810.1"/>
    <property type="molecule type" value="Genomic_DNA"/>
</dbReference>
<evidence type="ECO:0000313" key="2">
    <source>
        <dbReference type="Proteomes" id="UP001164539"/>
    </source>
</evidence>
<proteinExistence type="predicted"/>